<keyword evidence="3" id="KW-1185">Reference proteome</keyword>
<sequence length="178" mass="18992">MTGTRLTIISGCSGGGKSTLLLALAARGYATVEEPGRRIVAEELAGEGRALPWVNPQGFARRAFDLALADLTAVEDANEWVFFDRGLGDAMAALQHCGAEVPDGAEALAIFDPLVFMAPPWPEIYQQDAARRHGFAAAVAEYERLCTFYPAQGFTVITLPKAPVAERVEAILAQNAAD</sequence>
<dbReference type="SUPFAM" id="SSF52540">
    <property type="entry name" value="P-loop containing nucleoside triphosphate hydrolases"/>
    <property type="match status" value="1"/>
</dbReference>
<dbReference type="AlphaFoldDB" id="A0A2T8HU84"/>
<dbReference type="InterPro" id="IPR027417">
    <property type="entry name" value="P-loop_NTPase"/>
</dbReference>
<dbReference type="OrthoDB" id="5638848at2"/>
<evidence type="ECO:0000313" key="3">
    <source>
        <dbReference type="Proteomes" id="UP000245911"/>
    </source>
</evidence>
<dbReference type="EMBL" id="QDKM01000003">
    <property type="protein sequence ID" value="PVH28953.1"/>
    <property type="molecule type" value="Genomic_DNA"/>
</dbReference>
<feature type="domain" description="NadR/Ttd14 AAA" evidence="1">
    <location>
        <begin position="8"/>
        <end position="167"/>
    </location>
</feature>
<evidence type="ECO:0000259" key="1">
    <source>
        <dbReference type="Pfam" id="PF13521"/>
    </source>
</evidence>
<reference evidence="2 3" key="1">
    <citation type="submission" date="2018-04" db="EMBL/GenBank/DDBJ databases">
        <title>Pararhodobacter oceanense sp. nov., isolated from marine intertidal sediment.</title>
        <authorList>
            <person name="Wang X.-L."/>
            <person name="Du Z.-J."/>
        </authorList>
    </citation>
    <scope>NUCLEOTIDE SEQUENCE [LARGE SCALE GENOMIC DNA]</scope>
    <source>
        <strain evidence="2 3">AM505</strain>
    </source>
</reference>
<organism evidence="2 3">
    <name type="scientific">Pararhodobacter oceanensis</name>
    <dbReference type="NCBI Taxonomy" id="2172121"/>
    <lineage>
        <taxon>Bacteria</taxon>
        <taxon>Pseudomonadati</taxon>
        <taxon>Pseudomonadota</taxon>
        <taxon>Alphaproteobacteria</taxon>
        <taxon>Rhodobacterales</taxon>
        <taxon>Paracoccaceae</taxon>
        <taxon>Pararhodobacter</taxon>
    </lineage>
</organism>
<accession>A0A2T8HU84</accession>
<dbReference type="Pfam" id="PF13521">
    <property type="entry name" value="AAA_28"/>
    <property type="match status" value="1"/>
</dbReference>
<dbReference type="InterPro" id="IPR038727">
    <property type="entry name" value="NadR/Ttd14_AAA_dom"/>
</dbReference>
<gene>
    <name evidence="2" type="ORF">DDE20_07895</name>
</gene>
<proteinExistence type="predicted"/>
<dbReference type="RefSeq" id="WP_116557946.1">
    <property type="nucleotide sequence ID" value="NZ_QDKM01000003.1"/>
</dbReference>
<protein>
    <submittedName>
        <fullName evidence="2">ATPase</fullName>
    </submittedName>
</protein>
<evidence type="ECO:0000313" key="2">
    <source>
        <dbReference type="EMBL" id="PVH28953.1"/>
    </source>
</evidence>
<name>A0A2T8HU84_9RHOB</name>
<dbReference type="Gene3D" id="3.40.50.300">
    <property type="entry name" value="P-loop containing nucleotide triphosphate hydrolases"/>
    <property type="match status" value="1"/>
</dbReference>
<dbReference type="Proteomes" id="UP000245911">
    <property type="component" value="Unassembled WGS sequence"/>
</dbReference>
<comment type="caution">
    <text evidence="2">The sequence shown here is derived from an EMBL/GenBank/DDBJ whole genome shotgun (WGS) entry which is preliminary data.</text>
</comment>